<accession>A0ABV0N9T6</accession>
<organism evidence="1 2">
    <name type="scientific">Goodea atripinnis</name>
    <dbReference type="NCBI Taxonomy" id="208336"/>
    <lineage>
        <taxon>Eukaryota</taxon>
        <taxon>Metazoa</taxon>
        <taxon>Chordata</taxon>
        <taxon>Craniata</taxon>
        <taxon>Vertebrata</taxon>
        <taxon>Euteleostomi</taxon>
        <taxon>Actinopterygii</taxon>
        <taxon>Neopterygii</taxon>
        <taxon>Teleostei</taxon>
        <taxon>Neoteleostei</taxon>
        <taxon>Acanthomorphata</taxon>
        <taxon>Ovalentaria</taxon>
        <taxon>Atherinomorphae</taxon>
        <taxon>Cyprinodontiformes</taxon>
        <taxon>Goodeidae</taxon>
        <taxon>Goodea</taxon>
    </lineage>
</organism>
<evidence type="ECO:0000313" key="1">
    <source>
        <dbReference type="EMBL" id="MEQ2167669.1"/>
    </source>
</evidence>
<feature type="non-terminal residue" evidence="1">
    <location>
        <position position="1"/>
    </location>
</feature>
<name>A0ABV0N9T6_9TELE</name>
<proteinExistence type="predicted"/>
<dbReference type="Pfam" id="PF09773">
    <property type="entry name" value="Meckelin"/>
    <property type="match status" value="2"/>
</dbReference>
<dbReference type="EMBL" id="JAHRIO010030296">
    <property type="protein sequence ID" value="MEQ2167669.1"/>
    <property type="molecule type" value="Genomic_DNA"/>
</dbReference>
<dbReference type="PANTHER" id="PTHR21274:SF2">
    <property type="entry name" value="MECKELIN"/>
    <property type="match status" value="1"/>
</dbReference>
<reference evidence="1 2" key="1">
    <citation type="submission" date="2021-06" db="EMBL/GenBank/DDBJ databases">
        <authorList>
            <person name="Palmer J.M."/>
        </authorList>
    </citation>
    <scope>NUCLEOTIDE SEQUENCE [LARGE SCALE GENOMIC DNA]</scope>
    <source>
        <strain evidence="1 2">GA_2019</strain>
        <tissue evidence="1">Muscle</tissue>
    </source>
</reference>
<evidence type="ECO:0000313" key="2">
    <source>
        <dbReference type="Proteomes" id="UP001476798"/>
    </source>
</evidence>
<dbReference type="InterPro" id="IPR019170">
    <property type="entry name" value="Meckelin"/>
</dbReference>
<dbReference type="Proteomes" id="UP001476798">
    <property type="component" value="Unassembled WGS sequence"/>
</dbReference>
<keyword evidence="2" id="KW-1185">Reference proteome</keyword>
<comment type="caution">
    <text evidence="1">The sequence shown here is derived from an EMBL/GenBank/DDBJ whole genome shotgun (WGS) entry which is preliminary data.</text>
</comment>
<dbReference type="PANTHER" id="PTHR21274">
    <property type="entry name" value="MECKELIN"/>
    <property type="match status" value="1"/>
</dbReference>
<protein>
    <submittedName>
        <fullName evidence="1">Uncharacterized protein</fullName>
    </submittedName>
</protein>
<sequence length="159" mass="17963">VLDFSNLALRDPWATLQRPPGAYTPPYSVILRYGLSATLWLCIGLLQGHPDMDYMVKEKLMLERVIGMEFMEPSDKSYFYTGNKLYLFCLFANVSSMCTKCTTALLSADEAHSFSNVLFYGNEATLLIFDTLFFCVVDLGSQNFILATVLTYIEQMVSV</sequence>
<gene>
    <name evidence="1" type="ORF">GOODEAATRI_006491</name>
</gene>